<organism evidence="2 3">
    <name type="scientific">Lentinula aciculospora</name>
    <dbReference type="NCBI Taxonomy" id="153920"/>
    <lineage>
        <taxon>Eukaryota</taxon>
        <taxon>Fungi</taxon>
        <taxon>Dikarya</taxon>
        <taxon>Basidiomycota</taxon>
        <taxon>Agaricomycotina</taxon>
        <taxon>Agaricomycetes</taxon>
        <taxon>Agaricomycetidae</taxon>
        <taxon>Agaricales</taxon>
        <taxon>Marasmiineae</taxon>
        <taxon>Omphalotaceae</taxon>
        <taxon>Lentinula</taxon>
    </lineage>
</organism>
<keyword evidence="1" id="KW-0472">Membrane</keyword>
<evidence type="ECO:0000313" key="3">
    <source>
        <dbReference type="Proteomes" id="UP001150266"/>
    </source>
</evidence>
<name>A0A9W9A2G1_9AGAR</name>
<evidence type="ECO:0000313" key="2">
    <source>
        <dbReference type="EMBL" id="KAJ4472145.1"/>
    </source>
</evidence>
<comment type="caution">
    <text evidence="2">The sequence shown here is derived from an EMBL/GenBank/DDBJ whole genome shotgun (WGS) entry which is preliminary data.</text>
</comment>
<proteinExistence type="predicted"/>
<protein>
    <submittedName>
        <fullName evidence="2">Uncharacterized protein</fullName>
    </submittedName>
</protein>
<sequence>MIAYMDAVIVIQAMASGSSSPFNDTGYSDNLVLGNKTLLWSRTSGRCKQTVAPFRNNTYQRLAGPGLNAKGASCYKHLSFFVENWRNDSRSLFLGVLYVATPGSTIWIWLDSPSSLLSTMMGTPYTDYRTSAYSITSPPITSSLVQAYGCYGRIHREPEDCS</sequence>
<gene>
    <name evidence="2" type="ORF">J3R30DRAFT_1040748</name>
</gene>
<evidence type="ECO:0000256" key="1">
    <source>
        <dbReference type="SAM" id="Phobius"/>
    </source>
</evidence>
<dbReference type="EMBL" id="JAOTPV010000021">
    <property type="protein sequence ID" value="KAJ4472145.1"/>
    <property type="molecule type" value="Genomic_DNA"/>
</dbReference>
<dbReference type="Proteomes" id="UP001150266">
    <property type="component" value="Unassembled WGS sequence"/>
</dbReference>
<feature type="transmembrane region" description="Helical" evidence="1">
    <location>
        <begin position="92"/>
        <end position="110"/>
    </location>
</feature>
<keyword evidence="1" id="KW-0812">Transmembrane</keyword>
<keyword evidence="3" id="KW-1185">Reference proteome</keyword>
<accession>A0A9W9A2G1</accession>
<reference evidence="2" key="1">
    <citation type="submission" date="2022-08" db="EMBL/GenBank/DDBJ databases">
        <title>A Global Phylogenomic Analysis of the Shiitake Genus Lentinula.</title>
        <authorList>
            <consortium name="DOE Joint Genome Institute"/>
            <person name="Sierra-Patev S."/>
            <person name="Min B."/>
            <person name="Naranjo-Ortiz M."/>
            <person name="Looney B."/>
            <person name="Konkel Z."/>
            <person name="Slot J.C."/>
            <person name="Sakamoto Y."/>
            <person name="Steenwyk J.L."/>
            <person name="Rokas A."/>
            <person name="Carro J."/>
            <person name="Camarero S."/>
            <person name="Ferreira P."/>
            <person name="Molpeceres G."/>
            <person name="Ruiz-Duenas F.J."/>
            <person name="Serrano A."/>
            <person name="Henrissat B."/>
            <person name="Drula E."/>
            <person name="Hughes K.W."/>
            <person name="Mata J.L."/>
            <person name="Ishikawa N.K."/>
            <person name="Vargas-Isla R."/>
            <person name="Ushijima S."/>
            <person name="Smith C.A."/>
            <person name="Ahrendt S."/>
            <person name="Andreopoulos W."/>
            <person name="He G."/>
            <person name="Labutti K."/>
            <person name="Lipzen A."/>
            <person name="Ng V."/>
            <person name="Riley R."/>
            <person name="Sandor L."/>
            <person name="Barry K."/>
            <person name="Martinez A.T."/>
            <person name="Xiao Y."/>
            <person name="Gibbons J.G."/>
            <person name="Terashima K."/>
            <person name="Grigoriev I.V."/>
            <person name="Hibbett D.S."/>
        </authorList>
    </citation>
    <scope>NUCLEOTIDE SEQUENCE</scope>
    <source>
        <strain evidence="2">JLM2183</strain>
    </source>
</reference>
<keyword evidence="1" id="KW-1133">Transmembrane helix</keyword>
<dbReference type="AlphaFoldDB" id="A0A9W9A2G1"/>